<dbReference type="InterPro" id="IPR008207">
    <property type="entry name" value="Sig_transdc_His_kin_Hpt_dom"/>
</dbReference>
<dbReference type="InterPro" id="IPR036641">
    <property type="entry name" value="HPT_dom_sf"/>
</dbReference>
<dbReference type="SUPFAM" id="SSF52172">
    <property type="entry name" value="CheY-like"/>
    <property type="match status" value="1"/>
</dbReference>
<evidence type="ECO:0000313" key="20">
    <source>
        <dbReference type="Proteomes" id="UP001165962"/>
    </source>
</evidence>
<evidence type="ECO:0000256" key="2">
    <source>
        <dbReference type="ARBA" id="ARBA00004651"/>
    </source>
</evidence>
<evidence type="ECO:0000256" key="6">
    <source>
        <dbReference type="ARBA" id="ARBA00022679"/>
    </source>
</evidence>
<feature type="domain" description="Histidine kinase" evidence="16">
    <location>
        <begin position="185"/>
        <end position="406"/>
    </location>
</feature>
<dbReference type="PROSITE" id="PS50894">
    <property type="entry name" value="HPT"/>
    <property type="match status" value="1"/>
</dbReference>
<evidence type="ECO:0000256" key="3">
    <source>
        <dbReference type="ARBA" id="ARBA00012438"/>
    </source>
</evidence>
<dbReference type="SMART" id="SM00387">
    <property type="entry name" value="HATPase_c"/>
    <property type="match status" value="1"/>
</dbReference>
<dbReference type="CDD" id="cd00082">
    <property type="entry name" value="HisKA"/>
    <property type="match status" value="1"/>
</dbReference>
<dbReference type="PRINTS" id="PR00344">
    <property type="entry name" value="BCTRLSENSOR"/>
</dbReference>
<sequence>MKEQQIVISLLCDPDGRIVSIIRDDLSISDTLDNTRGVYSILDEMNTMKFRQFLKEVKRNKALFNWELNLNIGDRTELFYFNGGLFEDSVLVVGSKYNSIYSYFYDELMKINNQQLVALRETIKKLSQKMFLKLEQEQKAFEEFSALNNELVAVQRQLAKSNIDLKLSKENAEQANQTKSTFLATMSHEIRTPMNGIIAMAELLSYSDLSDAHKKSIAIILDSSNLLLTIINDILDLSKIEAGQMRLEEVDFDLRVLLDHVVQLMIPRAQKRENRINLHIGPEIAKRLKGDPDRIRQILLNLVSNAIKFTEQGTIEVSVKLRSFSEKRQKLLFEVKDTGIGISDENRKKLFEPFYQADSSFTHKFSSTGLGLSISKRLLEIMKGKIGLESSLGVGSTFWFEIDLERSSDKLIPESMTSSAGHVDSSRPMFMNKDLSLPILLAEDNLINQQVALMQLKKLGIPNVVVVANGAEAVEALKERQFALVLMDNQMPVMNGFEATVEIRKWESENVWESGHGPSGRLPIIAMTANAMQGDREKCLAAGMDDYMTKPVNLMRMKEIFGDWLPELESSHGQDESSGRGNWDEAMLNMNVIQEIVELDEQQDNSMLRALYELYCQDTPHKIELLQKAVEREDIDAARLIAHDLKSSSLSLGMDSLSKLFAEIEFKARKGMHQEVGTSLLGEVDELYSRTCEAFRKLLDEGSVTKQQGMEQNSM</sequence>
<feature type="modified residue" description="4-aspartylphosphate" evidence="15">
    <location>
        <position position="488"/>
    </location>
</feature>
<keyword evidence="5 15" id="KW-0597">Phosphoprotein</keyword>
<evidence type="ECO:0000256" key="8">
    <source>
        <dbReference type="ARBA" id="ARBA00022741"/>
    </source>
</evidence>
<dbReference type="InterPro" id="IPR001789">
    <property type="entry name" value="Sig_transdc_resp-reg_receiver"/>
</dbReference>
<dbReference type="PANTHER" id="PTHR45339:SF1">
    <property type="entry name" value="HYBRID SIGNAL TRANSDUCTION HISTIDINE KINASE J"/>
    <property type="match status" value="1"/>
</dbReference>
<dbReference type="InterPro" id="IPR005467">
    <property type="entry name" value="His_kinase_dom"/>
</dbReference>
<dbReference type="SMART" id="SM00448">
    <property type="entry name" value="REC"/>
    <property type="match status" value="1"/>
</dbReference>
<dbReference type="Pfam" id="PF01627">
    <property type="entry name" value="Hpt"/>
    <property type="match status" value="1"/>
</dbReference>
<evidence type="ECO:0000256" key="9">
    <source>
        <dbReference type="ARBA" id="ARBA00022777"/>
    </source>
</evidence>
<reference evidence="19" key="1">
    <citation type="submission" date="2020-03" db="EMBL/GenBank/DDBJ databases">
        <title>Draft sequencing of Paenibacilllus sp. S3N08.</title>
        <authorList>
            <person name="Kim D.-U."/>
        </authorList>
    </citation>
    <scope>NUCLEOTIDE SEQUENCE</scope>
    <source>
        <strain evidence="19">S3N08</strain>
    </source>
</reference>
<keyword evidence="12" id="KW-0902">Two-component regulatory system</keyword>
<feature type="domain" description="Response regulatory" evidence="17">
    <location>
        <begin position="438"/>
        <end position="565"/>
    </location>
</feature>
<dbReference type="PROSITE" id="PS50110">
    <property type="entry name" value="RESPONSE_REGULATORY"/>
    <property type="match status" value="1"/>
</dbReference>
<dbReference type="InterPro" id="IPR003661">
    <property type="entry name" value="HisK_dim/P_dom"/>
</dbReference>
<dbReference type="Gene3D" id="3.30.565.10">
    <property type="entry name" value="Histidine kinase-like ATPase, C-terminal domain"/>
    <property type="match status" value="1"/>
</dbReference>
<proteinExistence type="predicted"/>
<evidence type="ECO:0000313" key="19">
    <source>
        <dbReference type="EMBL" id="NHN32559.1"/>
    </source>
</evidence>
<accession>A0ABX0JE98</accession>
<keyword evidence="8" id="KW-0547">Nucleotide-binding</keyword>
<dbReference type="EMBL" id="JAAOIW010000008">
    <property type="protein sequence ID" value="NHN32559.1"/>
    <property type="molecule type" value="Genomic_DNA"/>
</dbReference>
<comment type="catalytic activity">
    <reaction evidence="1">
        <text>ATP + protein L-histidine = ADP + protein N-phospho-L-histidine.</text>
        <dbReference type="EC" id="2.7.13.3"/>
    </reaction>
</comment>
<evidence type="ECO:0000259" key="17">
    <source>
        <dbReference type="PROSITE" id="PS50110"/>
    </source>
</evidence>
<evidence type="ECO:0000256" key="4">
    <source>
        <dbReference type="ARBA" id="ARBA00022475"/>
    </source>
</evidence>
<dbReference type="InterPro" id="IPR036097">
    <property type="entry name" value="HisK_dim/P_sf"/>
</dbReference>
<keyword evidence="11" id="KW-1133">Transmembrane helix</keyword>
<dbReference type="InterPro" id="IPR004358">
    <property type="entry name" value="Sig_transdc_His_kin-like_C"/>
</dbReference>
<dbReference type="InterPro" id="IPR011006">
    <property type="entry name" value="CheY-like_superfamily"/>
</dbReference>
<dbReference type="SMART" id="SM00388">
    <property type="entry name" value="HisKA"/>
    <property type="match status" value="1"/>
</dbReference>
<protein>
    <recommendedName>
        <fullName evidence="3">histidine kinase</fullName>
        <ecNumber evidence="3">2.7.13.3</ecNumber>
    </recommendedName>
</protein>
<dbReference type="InterPro" id="IPR003594">
    <property type="entry name" value="HATPase_dom"/>
</dbReference>
<dbReference type="CDD" id="cd16922">
    <property type="entry name" value="HATPase_EvgS-ArcB-TorS-like"/>
    <property type="match status" value="1"/>
</dbReference>
<feature type="modified residue" description="Phosphohistidine" evidence="14">
    <location>
        <position position="643"/>
    </location>
</feature>
<dbReference type="InterPro" id="IPR036890">
    <property type="entry name" value="HATPase_C_sf"/>
</dbReference>
<dbReference type="Proteomes" id="UP001165962">
    <property type="component" value="Unassembled WGS sequence"/>
</dbReference>
<dbReference type="Pfam" id="PF00072">
    <property type="entry name" value="Response_reg"/>
    <property type="match status" value="1"/>
</dbReference>
<dbReference type="SUPFAM" id="SSF47226">
    <property type="entry name" value="Histidine-containing phosphotransfer domain, HPT domain"/>
    <property type="match status" value="1"/>
</dbReference>
<name>A0ABX0JE98_9BACL</name>
<dbReference type="Pfam" id="PF00512">
    <property type="entry name" value="HisKA"/>
    <property type="match status" value="1"/>
</dbReference>
<evidence type="ECO:0000256" key="11">
    <source>
        <dbReference type="ARBA" id="ARBA00022989"/>
    </source>
</evidence>
<feature type="domain" description="HPt" evidence="18">
    <location>
        <begin position="604"/>
        <end position="702"/>
    </location>
</feature>
<dbReference type="Gene3D" id="1.10.287.130">
    <property type="match status" value="1"/>
</dbReference>
<evidence type="ECO:0000256" key="5">
    <source>
        <dbReference type="ARBA" id="ARBA00022553"/>
    </source>
</evidence>
<organism evidence="19 20">
    <name type="scientific">Paenibacillus agricola</name>
    <dbReference type="NCBI Taxonomy" id="2716264"/>
    <lineage>
        <taxon>Bacteria</taxon>
        <taxon>Bacillati</taxon>
        <taxon>Bacillota</taxon>
        <taxon>Bacilli</taxon>
        <taxon>Bacillales</taxon>
        <taxon>Paenibacillaceae</taxon>
        <taxon>Paenibacillus</taxon>
    </lineage>
</organism>
<keyword evidence="13" id="KW-0472">Membrane</keyword>
<dbReference type="SUPFAM" id="SSF47384">
    <property type="entry name" value="Homodimeric domain of signal transducing histidine kinase"/>
    <property type="match status" value="1"/>
</dbReference>
<evidence type="ECO:0000259" key="16">
    <source>
        <dbReference type="PROSITE" id="PS50109"/>
    </source>
</evidence>
<keyword evidence="4" id="KW-1003">Cell membrane</keyword>
<evidence type="ECO:0000256" key="7">
    <source>
        <dbReference type="ARBA" id="ARBA00022692"/>
    </source>
</evidence>
<evidence type="ECO:0000259" key="18">
    <source>
        <dbReference type="PROSITE" id="PS50894"/>
    </source>
</evidence>
<evidence type="ECO:0000256" key="13">
    <source>
        <dbReference type="ARBA" id="ARBA00023136"/>
    </source>
</evidence>
<evidence type="ECO:0000256" key="1">
    <source>
        <dbReference type="ARBA" id="ARBA00000085"/>
    </source>
</evidence>
<keyword evidence="6" id="KW-0808">Transferase</keyword>
<comment type="subcellular location">
    <subcellularLocation>
        <location evidence="2">Cell membrane</location>
        <topology evidence="2">Multi-pass membrane protein</topology>
    </subcellularLocation>
</comment>
<dbReference type="RefSeq" id="WP_166152837.1">
    <property type="nucleotide sequence ID" value="NZ_JAAOIW010000008.1"/>
</dbReference>
<keyword evidence="9" id="KW-0418">Kinase</keyword>
<dbReference type="PANTHER" id="PTHR45339">
    <property type="entry name" value="HYBRID SIGNAL TRANSDUCTION HISTIDINE KINASE J"/>
    <property type="match status" value="1"/>
</dbReference>
<dbReference type="CDD" id="cd17546">
    <property type="entry name" value="REC_hyHK_CKI1_RcsC-like"/>
    <property type="match status" value="1"/>
</dbReference>
<evidence type="ECO:0000256" key="10">
    <source>
        <dbReference type="ARBA" id="ARBA00022840"/>
    </source>
</evidence>
<evidence type="ECO:0000256" key="12">
    <source>
        <dbReference type="ARBA" id="ARBA00023012"/>
    </source>
</evidence>
<evidence type="ECO:0000256" key="14">
    <source>
        <dbReference type="PROSITE-ProRule" id="PRU00110"/>
    </source>
</evidence>
<keyword evidence="10" id="KW-0067">ATP-binding</keyword>
<dbReference type="PROSITE" id="PS50109">
    <property type="entry name" value="HIS_KIN"/>
    <property type="match status" value="1"/>
</dbReference>
<dbReference type="Pfam" id="PF02518">
    <property type="entry name" value="HATPase_c"/>
    <property type="match status" value="1"/>
</dbReference>
<comment type="caution">
    <text evidence="19">The sequence shown here is derived from an EMBL/GenBank/DDBJ whole genome shotgun (WGS) entry which is preliminary data.</text>
</comment>
<dbReference type="Gene3D" id="3.40.50.2300">
    <property type="match status" value="1"/>
</dbReference>
<evidence type="ECO:0000256" key="15">
    <source>
        <dbReference type="PROSITE-ProRule" id="PRU00169"/>
    </source>
</evidence>
<keyword evidence="7" id="KW-0812">Transmembrane</keyword>
<dbReference type="SUPFAM" id="SSF55874">
    <property type="entry name" value="ATPase domain of HSP90 chaperone/DNA topoisomerase II/histidine kinase"/>
    <property type="match status" value="1"/>
</dbReference>
<gene>
    <name evidence="19" type="ORF">G9U52_22215</name>
</gene>
<keyword evidence="20" id="KW-1185">Reference proteome</keyword>
<dbReference type="Gene3D" id="1.20.120.160">
    <property type="entry name" value="HPT domain"/>
    <property type="match status" value="1"/>
</dbReference>
<dbReference type="EC" id="2.7.13.3" evidence="3"/>